<dbReference type="KEGG" id="dhe:111601837"/>
<proteinExistence type="predicted"/>
<reference evidence="3" key="1">
    <citation type="submission" date="2025-08" db="UniProtKB">
        <authorList>
            <consortium name="RefSeq"/>
        </authorList>
    </citation>
    <scope>IDENTIFICATION</scope>
    <source>
        <strain evidence="3">15085-1641.00</strain>
        <tissue evidence="3">Whole body</tissue>
    </source>
</reference>
<gene>
    <name evidence="3" type="primary">LOC111601837</name>
</gene>
<dbReference type="AlphaFoldDB" id="A0A6J1M3F0"/>
<dbReference type="Gene3D" id="1.10.10.10">
    <property type="entry name" value="Winged helix-like DNA-binding domain superfamily/Winged helix DNA-binding domain"/>
    <property type="match status" value="1"/>
</dbReference>
<feature type="domain" description="TFIIF beta subunit HTH" evidence="1">
    <location>
        <begin position="33"/>
        <end position="95"/>
    </location>
</feature>
<dbReference type="Proteomes" id="UP000504633">
    <property type="component" value="Unplaced"/>
</dbReference>
<organism evidence="2 3">
    <name type="scientific">Drosophila hydei</name>
    <name type="common">Fruit fly</name>
    <dbReference type="NCBI Taxonomy" id="7224"/>
    <lineage>
        <taxon>Eukaryota</taxon>
        <taxon>Metazoa</taxon>
        <taxon>Ecdysozoa</taxon>
        <taxon>Arthropoda</taxon>
        <taxon>Hexapoda</taxon>
        <taxon>Insecta</taxon>
        <taxon>Pterygota</taxon>
        <taxon>Neoptera</taxon>
        <taxon>Endopterygota</taxon>
        <taxon>Diptera</taxon>
        <taxon>Brachycera</taxon>
        <taxon>Muscomorpha</taxon>
        <taxon>Ephydroidea</taxon>
        <taxon>Drosophilidae</taxon>
        <taxon>Drosophila</taxon>
    </lineage>
</organism>
<accession>A0A6J1M3F0</accession>
<sequence>MCSTCRNYLKQRNRQKKPRFNAKRSHPNWQLPRMPISELKFKLTLASFFERFWRLPELAYVVMQPVRYVRKLLQEMADYRREPPHRGYWAFKPEFCMMLYLPTQ</sequence>
<evidence type="ECO:0000313" key="2">
    <source>
        <dbReference type="Proteomes" id="UP000504633"/>
    </source>
</evidence>
<dbReference type="Pfam" id="PF02270">
    <property type="entry name" value="TFIIF_beta"/>
    <property type="match status" value="1"/>
</dbReference>
<evidence type="ECO:0000313" key="3">
    <source>
        <dbReference type="RefSeq" id="XP_023174437.1"/>
    </source>
</evidence>
<dbReference type="RefSeq" id="XP_023174437.1">
    <property type="nucleotide sequence ID" value="XM_023318669.2"/>
</dbReference>
<dbReference type="GeneID" id="111601837"/>
<protein>
    <submittedName>
        <fullName evidence="3">Uncharacterized protein LOC111601837</fullName>
    </submittedName>
</protein>
<dbReference type="InterPro" id="IPR036388">
    <property type="entry name" value="WH-like_DNA-bd_sf"/>
</dbReference>
<dbReference type="SUPFAM" id="SSF46785">
    <property type="entry name" value="Winged helix' DNA-binding domain"/>
    <property type="match status" value="1"/>
</dbReference>
<dbReference type="InterPro" id="IPR040450">
    <property type="entry name" value="TFIIF_beta_HTH"/>
</dbReference>
<name>A0A6J1M3F0_DROHY</name>
<dbReference type="InterPro" id="IPR036390">
    <property type="entry name" value="WH_DNA-bd_sf"/>
</dbReference>
<evidence type="ECO:0000259" key="1">
    <source>
        <dbReference type="Pfam" id="PF02270"/>
    </source>
</evidence>
<keyword evidence="2" id="KW-1185">Reference proteome</keyword>